<dbReference type="Proteomes" id="UP001316384">
    <property type="component" value="Chromosome"/>
</dbReference>
<dbReference type="Pfam" id="PF00005">
    <property type="entry name" value="ABC_tran"/>
    <property type="match status" value="2"/>
</dbReference>
<protein>
    <submittedName>
        <fullName evidence="4">ATP-binding cassette domain-containing protein</fullName>
    </submittedName>
</protein>
<dbReference type="InterPro" id="IPR027417">
    <property type="entry name" value="P-loop_NTPase"/>
</dbReference>
<dbReference type="InterPro" id="IPR003439">
    <property type="entry name" value="ABC_transporter-like_ATP-bd"/>
</dbReference>
<evidence type="ECO:0000313" key="4">
    <source>
        <dbReference type="EMBL" id="UUI73502.1"/>
    </source>
</evidence>
<evidence type="ECO:0000256" key="2">
    <source>
        <dbReference type="ARBA" id="ARBA00022840"/>
    </source>
</evidence>
<keyword evidence="5" id="KW-1185">Reference proteome</keyword>
<evidence type="ECO:0000256" key="1">
    <source>
        <dbReference type="ARBA" id="ARBA00022741"/>
    </source>
</evidence>
<dbReference type="PROSITE" id="PS00211">
    <property type="entry name" value="ABC_TRANSPORTER_1"/>
    <property type="match status" value="1"/>
</dbReference>
<dbReference type="PROSITE" id="PS50893">
    <property type="entry name" value="ABC_TRANSPORTER_2"/>
    <property type="match status" value="2"/>
</dbReference>
<dbReference type="Gene3D" id="3.40.50.300">
    <property type="entry name" value="P-loop containing nucleotide triphosphate hydrolases"/>
    <property type="match status" value="2"/>
</dbReference>
<dbReference type="RefSeq" id="WP_227578613.1">
    <property type="nucleotide sequence ID" value="NZ_CP101987.1"/>
</dbReference>
<feature type="domain" description="ABC transporter" evidence="3">
    <location>
        <begin position="287"/>
        <end position="507"/>
    </location>
</feature>
<dbReference type="PANTHER" id="PTHR24220:SF685">
    <property type="entry name" value="ABC TRANSPORTER RELATED"/>
    <property type="match status" value="1"/>
</dbReference>
<name>A0ABY5KSN7_9CELL</name>
<organism evidence="4 5">
    <name type="scientific">Cellulomonas xiejunii</name>
    <dbReference type="NCBI Taxonomy" id="2968083"/>
    <lineage>
        <taxon>Bacteria</taxon>
        <taxon>Bacillati</taxon>
        <taxon>Actinomycetota</taxon>
        <taxon>Actinomycetes</taxon>
        <taxon>Micrococcales</taxon>
        <taxon>Cellulomonadaceae</taxon>
        <taxon>Cellulomonas</taxon>
    </lineage>
</organism>
<dbReference type="InterPro" id="IPR017871">
    <property type="entry name" value="ABC_transporter-like_CS"/>
</dbReference>
<sequence length="510" mass="53226">MPAERAARLRVRGLHVALGPDHVLRGVDLDLDPGDLHVVLGPSGAGKSMLLRALTGTLPRGSRVAGDVRVLGAGGSVDVLRADRAALHRVHGRVIGVVPQAAATSFTPVRTLRAQLAEVVQALGPPRARLLPGHPHLAPVTPDAHLADLVATAGLDPALLDRYPHELSGGQVRRAAVAAALVGHPPVVLADEPSSGLDEDAAAVLAQMLRAYAHAGHAALLVTHDVEIAQAFGDTLDVLVHGEVVEHGSARRVLGSPQAPLTRELVTARRPGGLPSPAVSPETPPVLRLRDVRAGYGTHVVLDGVDLDVRPGEVVGVAGRSGAGKSTLAAVAALIHRPDAGRVEVDGVAVRGAGWRVPAVVRRRVGWVQQEPRQAMDPRLTLRRSLTLPQQAAGRDDLEPVEELARAVGLDLALLDRRPSHVSGGELQRAAIARALALRPALLVCDEITAMLDAVSAARLGALVARLAVARGIGVLLVSHDRTLLRASAHRVVHVDGGRLVPARDEAVAR</sequence>
<evidence type="ECO:0000313" key="5">
    <source>
        <dbReference type="Proteomes" id="UP001316384"/>
    </source>
</evidence>
<gene>
    <name evidence="4" type="ORF">NP048_08765</name>
</gene>
<accession>A0ABY5KSN7</accession>
<dbReference type="SMART" id="SM00382">
    <property type="entry name" value="AAA"/>
    <property type="match status" value="2"/>
</dbReference>
<proteinExistence type="predicted"/>
<dbReference type="InterPro" id="IPR015854">
    <property type="entry name" value="ABC_transpr_LolD-like"/>
</dbReference>
<dbReference type="EMBL" id="CP101987">
    <property type="protein sequence ID" value="UUI73502.1"/>
    <property type="molecule type" value="Genomic_DNA"/>
</dbReference>
<keyword evidence="2 4" id="KW-0067">ATP-binding</keyword>
<dbReference type="GO" id="GO:0005524">
    <property type="term" value="F:ATP binding"/>
    <property type="evidence" value="ECO:0007669"/>
    <property type="project" value="UniProtKB-KW"/>
</dbReference>
<reference evidence="4 5" key="1">
    <citation type="submission" date="2022-07" db="EMBL/GenBank/DDBJ databases">
        <title>Novel species in genus cellulomonas.</title>
        <authorList>
            <person name="Ye L."/>
        </authorList>
    </citation>
    <scope>NUCLEOTIDE SEQUENCE [LARGE SCALE GENOMIC DNA]</scope>
    <source>
        <strain evidence="5">zg-B89</strain>
    </source>
</reference>
<keyword evidence="1" id="KW-0547">Nucleotide-binding</keyword>
<feature type="domain" description="ABC transporter" evidence="3">
    <location>
        <begin position="9"/>
        <end position="266"/>
    </location>
</feature>
<evidence type="ECO:0000259" key="3">
    <source>
        <dbReference type="PROSITE" id="PS50893"/>
    </source>
</evidence>
<dbReference type="InterPro" id="IPR003593">
    <property type="entry name" value="AAA+_ATPase"/>
</dbReference>
<dbReference type="PANTHER" id="PTHR24220">
    <property type="entry name" value="IMPORT ATP-BINDING PROTEIN"/>
    <property type="match status" value="1"/>
</dbReference>
<dbReference type="SUPFAM" id="SSF52540">
    <property type="entry name" value="P-loop containing nucleoside triphosphate hydrolases"/>
    <property type="match status" value="2"/>
</dbReference>